<dbReference type="Proteomes" id="UP001276659">
    <property type="component" value="Unassembled WGS sequence"/>
</dbReference>
<comment type="caution">
    <text evidence="1">The sequence shown here is derived from an EMBL/GenBank/DDBJ whole genome shotgun (WGS) entry which is preliminary data.</text>
</comment>
<reference evidence="1" key="1">
    <citation type="submission" date="2022-11" db="EMBL/GenBank/DDBJ databases">
        <title>Chromosomal genome sequence assembly and mating type (MAT) locus characterization of the leprose asexual lichenized fungus Lepraria neglecta (Nyl.) Erichsen.</title>
        <authorList>
            <person name="Allen J.L."/>
            <person name="Pfeffer B."/>
        </authorList>
    </citation>
    <scope>NUCLEOTIDE SEQUENCE</scope>
    <source>
        <strain evidence="1">Allen 5258</strain>
    </source>
</reference>
<organism evidence="1 2">
    <name type="scientific">Lepraria neglecta</name>
    <dbReference type="NCBI Taxonomy" id="209136"/>
    <lineage>
        <taxon>Eukaryota</taxon>
        <taxon>Fungi</taxon>
        <taxon>Dikarya</taxon>
        <taxon>Ascomycota</taxon>
        <taxon>Pezizomycotina</taxon>
        <taxon>Lecanoromycetes</taxon>
        <taxon>OSLEUM clade</taxon>
        <taxon>Lecanoromycetidae</taxon>
        <taxon>Lecanorales</taxon>
        <taxon>Lecanorineae</taxon>
        <taxon>Stereocaulaceae</taxon>
        <taxon>Lepraria</taxon>
    </lineage>
</organism>
<proteinExistence type="predicted"/>
<evidence type="ECO:0000313" key="2">
    <source>
        <dbReference type="Proteomes" id="UP001276659"/>
    </source>
</evidence>
<accession>A0AAE0DF98</accession>
<dbReference type="AlphaFoldDB" id="A0AAE0DF98"/>
<dbReference type="EMBL" id="JASNWA010000011">
    <property type="protein sequence ID" value="KAK3167005.1"/>
    <property type="molecule type" value="Genomic_DNA"/>
</dbReference>
<protein>
    <submittedName>
        <fullName evidence="1">Uncharacterized protein</fullName>
    </submittedName>
</protein>
<keyword evidence="2" id="KW-1185">Reference proteome</keyword>
<name>A0AAE0DF98_9LECA</name>
<evidence type="ECO:0000313" key="1">
    <source>
        <dbReference type="EMBL" id="KAK3167005.1"/>
    </source>
</evidence>
<sequence length="63" mass="7116">MDPVVQIDPAHMQLTQTLRAAQSDKFKVSSMFLRFRGGDYWLKILEGGFKEGENNLKTIVSGD</sequence>
<gene>
    <name evidence="1" type="ORF">OEA41_010130</name>
</gene>